<accession>A0A2I5T1C7</accession>
<dbReference type="AlphaFoldDB" id="A0A2I5T1C7"/>
<gene>
    <name evidence="1" type="ORF">CWC46_00055</name>
    <name evidence="2" type="ORF">Ser39006_000055</name>
</gene>
<evidence type="ECO:0000313" key="2">
    <source>
        <dbReference type="EMBL" id="AUH02668.1"/>
    </source>
</evidence>
<dbReference type="KEGG" id="sera:Ser39006_000055"/>
<proteinExistence type="predicted"/>
<organism evidence="2 3">
    <name type="scientific">Serratia sp. (strain ATCC 39006)</name>
    <name type="common">Prodigiosinella confusarubida</name>
    <dbReference type="NCBI Taxonomy" id="104623"/>
    <lineage>
        <taxon>Bacteria</taxon>
        <taxon>Pseudomonadati</taxon>
        <taxon>Pseudomonadota</taxon>
        <taxon>Gammaproteobacteria</taxon>
        <taxon>Enterobacterales</taxon>
        <taxon>Pectobacteriaceae</taxon>
        <taxon>Prodigiosinella</taxon>
    </lineage>
</organism>
<dbReference type="Proteomes" id="UP000017700">
    <property type="component" value="Chromosome"/>
</dbReference>
<name>A0A2I5T1C7_SERS3</name>
<reference evidence="2 3" key="1">
    <citation type="journal article" date="2013" name="Genome Announc.">
        <title>Draft genome sequence of Serratia sp. strain ATCC 39006, a model bacterium for analysis of the biosynthesis and regulation of prodigiosin, a carbapenem, and gas vesicles.</title>
        <authorList>
            <person name="Fineran P.C."/>
            <person name="Iglesias Cans M.C."/>
            <person name="Ramsay J.P."/>
            <person name="Wilf N.M."/>
            <person name="Cossyleon D."/>
            <person name="McNeil M.B."/>
            <person name="Williamson N.R."/>
            <person name="Monson R.E."/>
            <person name="Becher S.A."/>
            <person name="Stanton J.A."/>
            <person name="Brugger K."/>
            <person name="Brown S.D."/>
            <person name="Salmond G.P."/>
        </authorList>
    </citation>
    <scope>NUCLEOTIDE SEQUENCE [LARGE SCALE GENOMIC DNA]</scope>
    <source>
        <strain evidence="2">ATCC 39006</strain>
        <strain evidence="3">ATCC 39006 / SC 11482</strain>
    </source>
</reference>
<reference evidence="1 4" key="3">
    <citation type="submission" date="2017-11" db="EMBL/GenBank/DDBJ databases">
        <title>Complete genome sequence of Serratia sp. ATCC 39006 LacA.</title>
        <authorList>
            <person name="Hampton H.G."/>
            <person name="Jackson S.A."/>
            <person name="Jauregui R."/>
            <person name="Poulter G.T.M."/>
            <person name="Salmond G.P.C."/>
            <person name="Fineran P.C."/>
        </authorList>
    </citation>
    <scope>NUCLEOTIDE SEQUENCE [LARGE SCALE GENOMIC DNA]</scope>
    <source>
        <strain evidence="1 4">ATCC 39006</strain>
    </source>
</reference>
<reference evidence="2" key="4">
    <citation type="submission" date="2017-11" db="EMBL/GenBank/DDBJ databases">
        <title>Complete genome sequence of Serratia sp. ATCC 39006.</title>
        <authorList>
            <person name="Hampton H.G."/>
            <person name="Jackson S.A."/>
            <person name="Jauregui R."/>
            <person name="Poulter G.T.M."/>
            <person name="Salmond G.P.C."/>
            <person name="Fineran P.C."/>
        </authorList>
    </citation>
    <scope>NUCLEOTIDE SEQUENCE</scope>
    <source>
        <strain evidence="2">ATCC 39006</strain>
    </source>
</reference>
<dbReference type="EMBL" id="CP025085">
    <property type="protein sequence ID" value="AUG98353.1"/>
    <property type="molecule type" value="Genomic_DNA"/>
</dbReference>
<sequence length="58" mass="6477">MRDLAMKKTKKSTVALTSLIEKAEQRHQRVLQGLADVDAGRVVNPADMQAFIVRLKQA</sequence>
<dbReference type="Proteomes" id="UP000233778">
    <property type="component" value="Chromosome"/>
</dbReference>
<dbReference type="EMBL" id="CP025084">
    <property type="protein sequence ID" value="AUH02668.1"/>
    <property type="molecule type" value="Genomic_DNA"/>
</dbReference>
<evidence type="ECO:0000313" key="1">
    <source>
        <dbReference type="EMBL" id="AUG98353.1"/>
    </source>
</evidence>
<dbReference type="OrthoDB" id="5298181at2"/>
<dbReference type="KEGG" id="serq:CWC46_00055"/>
<evidence type="ECO:0000313" key="4">
    <source>
        <dbReference type="Proteomes" id="UP000233778"/>
    </source>
</evidence>
<evidence type="ECO:0000313" key="3">
    <source>
        <dbReference type="Proteomes" id="UP000017700"/>
    </source>
</evidence>
<reference evidence="2" key="2">
    <citation type="submission" date="2013-09" db="EMBL/GenBank/DDBJ databases">
        <authorList>
            <person name="Wang G."/>
            <person name="Yang Y."/>
            <person name="Su Y."/>
        </authorList>
    </citation>
    <scope>NUCLEOTIDE SEQUENCE</scope>
    <source>
        <strain evidence="2">ATCC 39006</strain>
    </source>
</reference>
<protein>
    <submittedName>
        <fullName evidence="2">CopG family transcriptional regulator</fullName>
    </submittedName>
</protein>
<keyword evidence="3" id="KW-1185">Reference proteome</keyword>